<dbReference type="PROSITE" id="PS50930">
    <property type="entry name" value="HTH_LYTTR"/>
    <property type="match status" value="1"/>
</dbReference>
<evidence type="ECO:0000259" key="3">
    <source>
        <dbReference type="PROSITE" id="PS50930"/>
    </source>
</evidence>
<keyword evidence="1" id="KW-0597">Phosphoprotein</keyword>
<evidence type="ECO:0000313" key="5">
    <source>
        <dbReference type="Proteomes" id="UP000198379"/>
    </source>
</evidence>
<dbReference type="Pfam" id="PF00072">
    <property type="entry name" value="Response_reg"/>
    <property type="match status" value="1"/>
</dbReference>
<sequence length="241" mass="27760">MKKVVIVDDEKSGRALIKEYLENHKELILVGEANNGVDAIKIINEFQPDLVFMDIQMPGLTGFDVLEHLQELPTIIFSTAYDKYALQAFEVHAVDYLLKPYTRERFDKAISKLKDSSPQHIVPLADQHIMSKTEYPDRMIVEKGSKYVTLATEDIYHIEAYGDYSKIYDTKDVYISNRGISQLEEKLNPKQFLRIHRSSIVSLPAIKEVSKYGKSYLLILKNDEKVKVSRSYADKIKELIL</sequence>
<dbReference type="AlphaFoldDB" id="A0A239DQG8"/>
<dbReference type="PANTHER" id="PTHR37299:SF1">
    <property type="entry name" value="STAGE 0 SPORULATION PROTEIN A HOMOLOG"/>
    <property type="match status" value="1"/>
</dbReference>
<reference evidence="4 5" key="1">
    <citation type="submission" date="2017-06" db="EMBL/GenBank/DDBJ databases">
        <authorList>
            <person name="Kim H.J."/>
            <person name="Triplett B.A."/>
        </authorList>
    </citation>
    <scope>NUCLEOTIDE SEQUENCE [LARGE SCALE GENOMIC DNA]</scope>
    <source>
        <strain evidence="4 5">DSM 25597</strain>
    </source>
</reference>
<dbReference type="EMBL" id="FZNY01000012">
    <property type="protein sequence ID" value="SNS34750.1"/>
    <property type="molecule type" value="Genomic_DNA"/>
</dbReference>
<name>A0A239DQG8_9FLAO</name>
<accession>A0A239DQG8</accession>
<dbReference type="InterPro" id="IPR007492">
    <property type="entry name" value="LytTR_DNA-bd_dom"/>
</dbReference>
<dbReference type="Gene3D" id="2.40.50.1020">
    <property type="entry name" value="LytTr DNA-binding domain"/>
    <property type="match status" value="1"/>
</dbReference>
<evidence type="ECO:0000259" key="2">
    <source>
        <dbReference type="PROSITE" id="PS50110"/>
    </source>
</evidence>
<dbReference type="PROSITE" id="PS50110">
    <property type="entry name" value="RESPONSE_REGULATORY"/>
    <property type="match status" value="1"/>
</dbReference>
<protein>
    <submittedName>
        <fullName evidence="4">Two component transcriptional regulator, LytTR family</fullName>
    </submittedName>
</protein>
<feature type="domain" description="Response regulatory" evidence="2">
    <location>
        <begin position="3"/>
        <end position="114"/>
    </location>
</feature>
<dbReference type="SUPFAM" id="SSF52172">
    <property type="entry name" value="CheY-like"/>
    <property type="match status" value="1"/>
</dbReference>
<dbReference type="GO" id="GO:0000156">
    <property type="term" value="F:phosphorelay response regulator activity"/>
    <property type="evidence" value="ECO:0007669"/>
    <property type="project" value="InterPro"/>
</dbReference>
<dbReference type="InterPro" id="IPR001789">
    <property type="entry name" value="Sig_transdc_resp-reg_receiver"/>
</dbReference>
<dbReference type="Pfam" id="PF04397">
    <property type="entry name" value="LytTR"/>
    <property type="match status" value="1"/>
</dbReference>
<proteinExistence type="predicted"/>
<organism evidence="4 5">
    <name type="scientific">Dokdonia pacifica</name>
    <dbReference type="NCBI Taxonomy" id="1627892"/>
    <lineage>
        <taxon>Bacteria</taxon>
        <taxon>Pseudomonadati</taxon>
        <taxon>Bacteroidota</taxon>
        <taxon>Flavobacteriia</taxon>
        <taxon>Flavobacteriales</taxon>
        <taxon>Flavobacteriaceae</taxon>
        <taxon>Dokdonia</taxon>
    </lineage>
</organism>
<feature type="modified residue" description="4-aspartylphosphate" evidence="1">
    <location>
        <position position="54"/>
    </location>
</feature>
<dbReference type="SMART" id="SM00448">
    <property type="entry name" value="REC"/>
    <property type="match status" value="1"/>
</dbReference>
<dbReference type="PANTHER" id="PTHR37299">
    <property type="entry name" value="TRANSCRIPTIONAL REGULATOR-RELATED"/>
    <property type="match status" value="1"/>
</dbReference>
<dbReference type="InterPro" id="IPR011006">
    <property type="entry name" value="CheY-like_superfamily"/>
</dbReference>
<feature type="domain" description="HTH LytTR-type" evidence="3">
    <location>
        <begin position="139"/>
        <end position="241"/>
    </location>
</feature>
<keyword evidence="5" id="KW-1185">Reference proteome</keyword>
<gene>
    <name evidence="4" type="ORF">SAMN06265376_11215</name>
</gene>
<dbReference type="OrthoDB" id="2168082at2"/>
<dbReference type="Proteomes" id="UP000198379">
    <property type="component" value="Unassembled WGS sequence"/>
</dbReference>
<dbReference type="SMART" id="SM00850">
    <property type="entry name" value="LytTR"/>
    <property type="match status" value="1"/>
</dbReference>
<evidence type="ECO:0000313" key="4">
    <source>
        <dbReference type="EMBL" id="SNS34750.1"/>
    </source>
</evidence>
<evidence type="ECO:0000256" key="1">
    <source>
        <dbReference type="PROSITE-ProRule" id="PRU00169"/>
    </source>
</evidence>
<dbReference type="GO" id="GO:0003677">
    <property type="term" value="F:DNA binding"/>
    <property type="evidence" value="ECO:0007669"/>
    <property type="project" value="InterPro"/>
</dbReference>
<dbReference type="RefSeq" id="WP_089373874.1">
    <property type="nucleotide sequence ID" value="NZ_BMEP01000011.1"/>
</dbReference>
<dbReference type="InterPro" id="IPR046947">
    <property type="entry name" value="LytR-like"/>
</dbReference>
<dbReference type="Gene3D" id="3.40.50.2300">
    <property type="match status" value="1"/>
</dbReference>